<evidence type="ECO:0000313" key="1">
    <source>
        <dbReference type="EMBL" id="KSA00412.1"/>
    </source>
</evidence>
<sequence length="396" mass="45738">MEYFQEYLPVELADKLPLIVSIGAIVFYTLFKYNKSKFKTSIVKNADKTPETYVKPNIEPVSTDFEWDKVTPLKSFPFKNGEYKLTMGIRKLDPQDWLLIEPTYLNRIENKAKIVSNTHPDYPPDKDLASNTVLITDEAIPAIREFYDIVIDYMCVKYPVYFKGAKNGKVFNSITGNYLPARAADEANPRELLIILANNIEEDFLILLKDPSREDEKDGTEYFFKAGIFAFAAGFNPKDRFNKPLSFVHHPVPGYETKLKLSMNRFFNRIEPGQFVTRSNFSVQTHHKLYVDDQNKGHHLREGEKQVAIDAATLDFEKQVHYRSERQALTKLPKSKAVVFTIRTYLLPMSEIKKDDREVRERLIGAIKGLPEETSLYKRAAEWGPAVVEYLLDQNK</sequence>
<gene>
    <name evidence="1" type="ORF">AC631_03839</name>
</gene>
<dbReference type="AlphaFoldDB" id="A0A0V1PWG9"/>
<dbReference type="OrthoDB" id="5043642at2759"/>
<organism evidence="1 2">
    <name type="scientific">Debaryomyces fabryi</name>
    <dbReference type="NCBI Taxonomy" id="58627"/>
    <lineage>
        <taxon>Eukaryota</taxon>
        <taxon>Fungi</taxon>
        <taxon>Dikarya</taxon>
        <taxon>Ascomycota</taxon>
        <taxon>Saccharomycotina</taxon>
        <taxon>Pichiomycetes</taxon>
        <taxon>Debaryomycetaceae</taxon>
        <taxon>Debaryomyces</taxon>
    </lineage>
</organism>
<dbReference type="RefSeq" id="XP_015466514.1">
    <property type="nucleotide sequence ID" value="XM_015612668.1"/>
</dbReference>
<proteinExistence type="predicted"/>
<dbReference type="EMBL" id="LMYN01000089">
    <property type="protein sequence ID" value="KSA00412.1"/>
    <property type="molecule type" value="Genomic_DNA"/>
</dbReference>
<dbReference type="GeneID" id="26840848"/>
<dbReference type="InterPro" id="IPR021848">
    <property type="entry name" value="HODM_asu-like"/>
</dbReference>
<evidence type="ECO:0008006" key="3">
    <source>
        <dbReference type="Google" id="ProtNLM"/>
    </source>
</evidence>
<comment type="caution">
    <text evidence="1">The sequence shown here is derived from an EMBL/GenBank/DDBJ whole genome shotgun (WGS) entry which is preliminary data.</text>
</comment>
<dbReference type="Pfam" id="PF11927">
    <property type="entry name" value="HODM_asu-like"/>
    <property type="match status" value="1"/>
</dbReference>
<reference evidence="1 2" key="1">
    <citation type="submission" date="2015-11" db="EMBL/GenBank/DDBJ databases">
        <title>The genome of Debaryomyces fabryi.</title>
        <authorList>
            <person name="Tafer H."/>
            <person name="Lopandic K."/>
        </authorList>
    </citation>
    <scope>NUCLEOTIDE SEQUENCE [LARGE SCALE GENOMIC DNA]</scope>
    <source>
        <strain evidence="1 2">CBS 789</strain>
    </source>
</reference>
<protein>
    <recommendedName>
        <fullName evidence="3">DUF3445 domain-containing protein</fullName>
    </recommendedName>
</protein>
<name>A0A0V1PWG9_9ASCO</name>
<keyword evidence="2" id="KW-1185">Reference proteome</keyword>
<accession>A0A0V1PWG9</accession>
<dbReference type="Proteomes" id="UP000054251">
    <property type="component" value="Unassembled WGS sequence"/>
</dbReference>
<evidence type="ECO:0000313" key="2">
    <source>
        <dbReference type="Proteomes" id="UP000054251"/>
    </source>
</evidence>